<dbReference type="EMBL" id="JABAHY010000017">
    <property type="protein sequence ID" value="NLS10903.1"/>
    <property type="molecule type" value="Genomic_DNA"/>
</dbReference>
<sequence length="132" mass="14904">MGEVTALPEAEGIWEAQPPETMPGGKLPRIKEKNRRLHIRVLTAREPEAILWEISFPDAPTNNILQRGITLTPEGEGTRVETTVRWIRPDHRLGIGAKLARLAVGTPLRPVMRHFVRVQAGDFARSISRQFR</sequence>
<evidence type="ECO:0000256" key="1">
    <source>
        <dbReference type="SAM" id="MobiDB-lite"/>
    </source>
</evidence>
<dbReference type="RefSeq" id="WP_168888389.1">
    <property type="nucleotide sequence ID" value="NZ_JABAHY010000017.1"/>
</dbReference>
<gene>
    <name evidence="2" type="ORF">HGQ17_13045</name>
</gene>
<protein>
    <recommendedName>
        <fullName evidence="4">SRPBCC family protein</fullName>
    </recommendedName>
</protein>
<dbReference type="SUPFAM" id="SSF55961">
    <property type="entry name" value="Bet v1-like"/>
    <property type="match status" value="1"/>
</dbReference>
<proteinExistence type="predicted"/>
<comment type="caution">
    <text evidence="2">The sequence shown here is derived from an EMBL/GenBank/DDBJ whole genome shotgun (WGS) entry which is preliminary data.</text>
</comment>
<reference evidence="2 3" key="1">
    <citation type="submission" date="2020-04" db="EMBL/GenBank/DDBJ databases">
        <title>Nesterenkonia sp. nov., isolated from marine sediment.</title>
        <authorList>
            <person name="Zhang G."/>
        </authorList>
    </citation>
    <scope>NUCLEOTIDE SEQUENCE [LARGE SCALE GENOMIC DNA]</scope>
    <source>
        <strain evidence="2 3">MY13</strain>
    </source>
</reference>
<organism evidence="2 3">
    <name type="scientific">Nesterenkonia sedimenti</name>
    <dbReference type="NCBI Taxonomy" id="1463632"/>
    <lineage>
        <taxon>Bacteria</taxon>
        <taxon>Bacillati</taxon>
        <taxon>Actinomycetota</taxon>
        <taxon>Actinomycetes</taxon>
        <taxon>Micrococcales</taxon>
        <taxon>Micrococcaceae</taxon>
        <taxon>Nesterenkonia</taxon>
    </lineage>
</organism>
<name>A0A7X8TMS4_9MICC</name>
<evidence type="ECO:0000313" key="3">
    <source>
        <dbReference type="Proteomes" id="UP000523139"/>
    </source>
</evidence>
<keyword evidence="3" id="KW-1185">Reference proteome</keyword>
<feature type="region of interest" description="Disordered" evidence="1">
    <location>
        <begin position="1"/>
        <end position="27"/>
    </location>
</feature>
<dbReference type="InterPro" id="IPR023393">
    <property type="entry name" value="START-like_dom_sf"/>
</dbReference>
<accession>A0A7X8TMS4</accession>
<dbReference type="Gene3D" id="3.30.530.20">
    <property type="match status" value="1"/>
</dbReference>
<dbReference type="AlphaFoldDB" id="A0A7X8TMS4"/>
<evidence type="ECO:0000313" key="2">
    <source>
        <dbReference type="EMBL" id="NLS10903.1"/>
    </source>
</evidence>
<evidence type="ECO:0008006" key="4">
    <source>
        <dbReference type="Google" id="ProtNLM"/>
    </source>
</evidence>
<dbReference type="Proteomes" id="UP000523139">
    <property type="component" value="Unassembled WGS sequence"/>
</dbReference>